<evidence type="ECO:0000313" key="1">
    <source>
        <dbReference type="EMBL" id="KHJ92430.1"/>
    </source>
</evidence>
<dbReference type="InterPro" id="IPR052961">
    <property type="entry name" value="Oxido-Kinase-like_Enzymes"/>
</dbReference>
<proteinExistence type="predicted"/>
<evidence type="ECO:0000313" key="2">
    <source>
        <dbReference type="Proteomes" id="UP000053660"/>
    </source>
</evidence>
<dbReference type="InterPro" id="IPR012877">
    <property type="entry name" value="Dhs-27"/>
</dbReference>
<dbReference type="PANTHER" id="PTHR23020:SF8">
    <property type="entry name" value="CHK KINASE-LIKE DOMAIN-CONTAINING PROTEIN"/>
    <property type="match status" value="1"/>
</dbReference>
<dbReference type="PANTHER" id="PTHR23020">
    <property type="entry name" value="UNCHARACTERIZED NUCLEAR HORMONE RECEPTOR-RELATED"/>
    <property type="match status" value="1"/>
</dbReference>
<accession>A0A0B1TAM6</accession>
<dbReference type="OrthoDB" id="5813109at2759"/>
<dbReference type="AlphaFoldDB" id="A0A0B1TAM6"/>
<sequence length="206" mass="23479">MGDTLASAGTGLFQTHINWEDIEQCIQDERKIEVHFGPKKKAYQIGSGNGFLSRVGVIDADFQGETNGLPQKFILKVLSFLESIEYGELVAERENMDLEEMFAGMDEQARILHNREVDVYRAFSRFDNSLTKLPLYYFGQEFVGENKLKGFIAMEFVEDVEIRHFFHNVKPEELSEVRYKICSNERGAALATSFSRRVKSGSTSGR</sequence>
<name>A0A0B1TAM6_OESDE</name>
<keyword evidence="2" id="KW-1185">Reference proteome</keyword>
<reference evidence="1 2" key="1">
    <citation type="submission" date="2014-03" db="EMBL/GenBank/DDBJ databases">
        <title>Draft genome of the hookworm Oesophagostomum dentatum.</title>
        <authorList>
            <person name="Mitreva M."/>
        </authorList>
    </citation>
    <scope>NUCLEOTIDE SEQUENCE [LARGE SCALE GENOMIC DNA]</scope>
    <source>
        <strain evidence="1 2">OD-Hann</strain>
    </source>
</reference>
<dbReference type="EMBL" id="KN551360">
    <property type="protein sequence ID" value="KHJ92430.1"/>
    <property type="molecule type" value="Genomic_DNA"/>
</dbReference>
<dbReference type="Proteomes" id="UP000053660">
    <property type="component" value="Unassembled WGS sequence"/>
</dbReference>
<protein>
    <submittedName>
        <fullName evidence="1">Uncharacterized protein</fullName>
    </submittedName>
</protein>
<gene>
    <name evidence="1" type="ORF">OESDEN_07684</name>
</gene>
<organism evidence="1 2">
    <name type="scientific">Oesophagostomum dentatum</name>
    <name type="common">Nodular worm</name>
    <dbReference type="NCBI Taxonomy" id="61180"/>
    <lineage>
        <taxon>Eukaryota</taxon>
        <taxon>Metazoa</taxon>
        <taxon>Ecdysozoa</taxon>
        <taxon>Nematoda</taxon>
        <taxon>Chromadorea</taxon>
        <taxon>Rhabditida</taxon>
        <taxon>Rhabditina</taxon>
        <taxon>Rhabditomorpha</taxon>
        <taxon>Strongyloidea</taxon>
        <taxon>Strongylidae</taxon>
        <taxon>Oesophagostomum</taxon>
    </lineage>
</organism>
<dbReference type="Pfam" id="PF07914">
    <property type="entry name" value="DUF1679"/>
    <property type="match status" value="1"/>
</dbReference>